<dbReference type="PANTHER" id="PTHR30346">
    <property type="entry name" value="TRANSCRIPTIONAL DUAL REGULATOR HCAR-RELATED"/>
    <property type="match status" value="1"/>
</dbReference>
<accession>A0ABS4VET4</accession>
<feature type="region of interest" description="Disordered" evidence="5">
    <location>
        <begin position="195"/>
        <end position="251"/>
    </location>
</feature>
<sequence>MTGSETPSSFRLAYVPGVTPTKWVRIWNERLPGVPLTLVGVPADEAARTLRGGDADAGFVRLPVDRTDLSAIPLYTETTVVVVPKDHLVAAVDEVSAADLAEEVVLHPLDDTLEWDRPPGLPALERPATTEDAVELVAAGVGLLVVPQSLARLYHRKDLTYRPLSDVPESRIALSWPEERTTDLVEEFIGIVRGRTVNSTRGRPPTPPQPKAKRPEKKGGAPRKPAAGKATGKNPRGASGGGKRGKPRRRP</sequence>
<reference evidence="7 8" key="1">
    <citation type="submission" date="2021-03" db="EMBL/GenBank/DDBJ databases">
        <title>Sequencing the genomes of 1000 actinobacteria strains.</title>
        <authorList>
            <person name="Klenk H.-P."/>
        </authorList>
    </citation>
    <scope>NUCLEOTIDE SEQUENCE [LARGE SCALE GENOMIC DNA]</scope>
    <source>
        <strain evidence="7 8">DSM 40843</strain>
    </source>
</reference>
<protein>
    <submittedName>
        <fullName evidence="7">DNA-binding transcriptional LysR family regulator</fullName>
    </submittedName>
</protein>
<evidence type="ECO:0000313" key="8">
    <source>
        <dbReference type="Proteomes" id="UP001519311"/>
    </source>
</evidence>
<dbReference type="Gene3D" id="3.40.190.290">
    <property type="match status" value="1"/>
</dbReference>
<evidence type="ECO:0000256" key="4">
    <source>
        <dbReference type="ARBA" id="ARBA00023163"/>
    </source>
</evidence>
<dbReference type="SUPFAM" id="SSF53850">
    <property type="entry name" value="Periplasmic binding protein-like II"/>
    <property type="match status" value="1"/>
</dbReference>
<keyword evidence="8" id="KW-1185">Reference proteome</keyword>
<keyword evidence="2" id="KW-0805">Transcription regulation</keyword>
<proteinExistence type="inferred from homology"/>
<comment type="similarity">
    <text evidence="1">Belongs to the LysR transcriptional regulatory family.</text>
</comment>
<evidence type="ECO:0000313" key="7">
    <source>
        <dbReference type="EMBL" id="MBP2362431.1"/>
    </source>
</evidence>
<dbReference type="PANTHER" id="PTHR30346:SF0">
    <property type="entry name" value="HCA OPERON TRANSCRIPTIONAL ACTIVATOR HCAR"/>
    <property type="match status" value="1"/>
</dbReference>
<dbReference type="CDD" id="cd08414">
    <property type="entry name" value="PBP2_LTTR_aromatics_like"/>
    <property type="match status" value="1"/>
</dbReference>
<keyword evidence="3 7" id="KW-0238">DNA-binding</keyword>
<dbReference type="Gene3D" id="3.40.190.10">
    <property type="entry name" value="Periplasmic binding protein-like II"/>
    <property type="match status" value="2"/>
</dbReference>
<dbReference type="Pfam" id="PF03466">
    <property type="entry name" value="LysR_substrate"/>
    <property type="match status" value="1"/>
</dbReference>
<evidence type="ECO:0000259" key="6">
    <source>
        <dbReference type="Pfam" id="PF03466"/>
    </source>
</evidence>
<evidence type="ECO:0000256" key="2">
    <source>
        <dbReference type="ARBA" id="ARBA00023015"/>
    </source>
</evidence>
<organism evidence="7 8">
    <name type="scientific">Streptomyces clavifer</name>
    <dbReference type="NCBI Taxonomy" id="68188"/>
    <lineage>
        <taxon>Bacteria</taxon>
        <taxon>Bacillati</taxon>
        <taxon>Actinomycetota</taxon>
        <taxon>Actinomycetes</taxon>
        <taxon>Kitasatosporales</taxon>
        <taxon>Streptomycetaceae</taxon>
        <taxon>Streptomyces</taxon>
    </lineage>
</organism>
<feature type="compositionally biased region" description="Low complexity" evidence="5">
    <location>
        <begin position="222"/>
        <end position="237"/>
    </location>
</feature>
<evidence type="ECO:0000256" key="5">
    <source>
        <dbReference type="SAM" id="MobiDB-lite"/>
    </source>
</evidence>
<feature type="domain" description="LysR substrate-binding" evidence="6">
    <location>
        <begin position="22"/>
        <end position="194"/>
    </location>
</feature>
<dbReference type="InterPro" id="IPR005119">
    <property type="entry name" value="LysR_subst-bd"/>
</dbReference>
<name>A0ABS4VET4_9ACTN</name>
<keyword evidence="4" id="KW-0804">Transcription</keyword>
<evidence type="ECO:0000256" key="1">
    <source>
        <dbReference type="ARBA" id="ARBA00009437"/>
    </source>
</evidence>
<dbReference type="Proteomes" id="UP001519311">
    <property type="component" value="Unassembled WGS sequence"/>
</dbReference>
<gene>
    <name evidence="7" type="ORF">JOF59_004831</name>
</gene>
<dbReference type="RefSeq" id="WP_056786741.1">
    <property type="nucleotide sequence ID" value="NZ_BMWJ01000006.1"/>
</dbReference>
<dbReference type="EMBL" id="JAGINS010000001">
    <property type="protein sequence ID" value="MBP2362431.1"/>
    <property type="molecule type" value="Genomic_DNA"/>
</dbReference>
<comment type="caution">
    <text evidence="7">The sequence shown here is derived from an EMBL/GenBank/DDBJ whole genome shotgun (WGS) entry which is preliminary data.</text>
</comment>
<evidence type="ECO:0000256" key="3">
    <source>
        <dbReference type="ARBA" id="ARBA00023125"/>
    </source>
</evidence>
<dbReference type="GO" id="GO:0003677">
    <property type="term" value="F:DNA binding"/>
    <property type="evidence" value="ECO:0007669"/>
    <property type="project" value="UniProtKB-KW"/>
</dbReference>